<name>A0A2R4TDM3_9ACTN</name>
<evidence type="ECO:0000313" key="3">
    <source>
        <dbReference type="Proteomes" id="UP000244201"/>
    </source>
</evidence>
<dbReference type="Proteomes" id="UP000244201">
    <property type="component" value="Chromosome"/>
</dbReference>
<protein>
    <recommendedName>
        <fullName evidence="1">Glycoside hydrolase family 65 C-terminal domain-containing protein</fullName>
    </recommendedName>
</protein>
<dbReference type="EMBL" id="CP026304">
    <property type="protein sequence ID" value="AVZ77205.1"/>
    <property type="molecule type" value="Genomic_DNA"/>
</dbReference>
<organism evidence="2 3">
    <name type="scientific">Streptomyces lunaelactis</name>
    <dbReference type="NCBI Taxonomy" id="1535768"/>
    <lineage>
        <taxon>Bacteria</taxon>
        <taxon>Bacillati</taxon>
        <taxon>Actinomycetota</taxon>
        <taxon>Actinomycetes</taxon>
        <taxon>Kitasatosporales</taxon>
        <taxon>Streptomycetaceae</taxon>
        <taxon>Streptomyces</taxon>
    </lineage>
</organism>
<accession>A0A2R4TDM3</accession>
<keyword evidence="3" id="KW-1185">Reference proteome</keyword>
<reference evidence="2 3" key="1">
    <citation type="submission" date="2018-01" db="EMBL/GenBank/DDBJ databases">
        <title>Complete genome sequence of Streptomyces lunaelactis MM109T, a Ferroverdin A producer isolated from cave moonmilk deposits.</title>
        <authorList>
            <person name="Naome A."/>
            <person name="Martinet L."/>
            <person name="Maciejewska M."/>
            <person name="Anderssen S."/>
            <person name="Adam D."/>
            <person name="Tenconi E."/>
            <person name="Deflandre B."/>
            <person name="Arguelles-Arias A."/>
            <person name="Calusinska M."/>
            <person name="Copieters W."/>
            <person name="Karim L."/>
            <person name="Hanikenne M."/>
            <person name="Baurain D."/>
            <person name="van Wezel G."/>
            <person name="Smargiasso N."/>
            <person name="de Pauw E."/>
            <person name="Delfosse P."/>
            <person name="Rigali S."/>
        </authorList>
    </citation>
    <scope>NUCLEOTIDE SEQUENCE [LARGE SCALE GENOMIC DNA]</scope>
    <source>
        <strain evidence="2 3">MM109</strain>
    </source>
</reference>
<dbReference type="AlphaFoldDB" id="A0A2R4TDM3"/>
<dbReference type="InterPro" id="IPR005194">
    <property type="entry name" value="Glyco_hydro_65_C"/>
</dbReference>
<evidence type="ECO:0000313" key="2">
    <source>
        <dbReference type="EMBL" id="AVZ77205.1"/>
    </source>
</evidence>
<proteinExistence type="predicted"/>
<dbReference type="Pfam" id="PF03633">
    <property type="entry name" value="Glyco_hydro_65C"/>
    <property type="match status" value="1"/>
</dbReference>
<sequence>MSPRSPQEYGFAIRYQGHWGVRLRLRAGELQITVTESDRSPIDIALLDRTVSVAPGESCTLTLPGER</sequence>
<gene>
    <name evidence="2" type="ORF">SLUN_03480</name>
</gene>
<dbReference type="KEGG" id="slk:SLUN_03480"/>
<evidence type="ECO:0000259" key="1">
    <source>
        <dbReference type="Pfam" id="PF03633"/>
    </source>
</evidence>
<feature type="domain" description="Glycoside hydrolase family 65 C-terminal" evidence="1">
    <location>
        <begin position="3"/>
        <end position="53"/>
    </location>
</feature>
<dbReference type="OrthoDB" id="9816160at2"/>